<dbReference type="EMBL" id="NJCX01000034">
    <property type="protein sequence ID" value="PHM69299.1"/>
    <property type="molecule type" value="Genomic_DNA"/>
</dbReference>
<gene>
    <name evidence="1" type="ORF">Xkoz_03476</name>
</gene>
<proteinExistence type="predicted"/>
<sequence>MIYRTKSFSINNYNDFPSKPLRKIKSTLDIRSIDAELRDLRDIKRFISVKKGDCKEVSSAISVILNRLEEARLDYDFLKDNWKNEKKPKDVEKASCWQSPKLGNILKSYGMTLGHGKETLTKEEINRKEEIINNFHRYQNAKMRFISIKLSINPASNEDKFFIAYYFSNPIGILQFSTKNNTPTVVNFAMHYLVRNCGYLLMECAVNESLDLGKEGKIQLDALPRAEEAYFNMGFLKSPGDVMILEPAISDKWCMIEGCYKYMLYQ</sequence>
<reference evidence="1 2" key="1">
    <citation type="journal article" date="2017" name="Nat. Microbiol.">
        <title>Natural product diversity associated with the nematode symbionts Photorhabdus and Xenorhabdus.</title>
        <authorList>
            <person name="Tobias N.J."/>
            <person name="Wolff H."/>
            <person name="Djahanschiri B."/>
            <person name="Grundmann F."/>
            <person name="Kronenwerth M."/>
            <person name="Shi Y.M."/>
            <person name="Simonyi S."/>
            <person name="Grun P."/>
            <person name="Shapiro-Ilan D."/>
            <person name="Pidot S.J."/>
            <person name="Stinear T.P."/>
            <person name="Ebersberger I."/>
            <person name="Bode H.B."/>
        </authorList>
    </citation>
    <scope>NUCLEOTIDE SEQUENCE [LARGE SCALE GENOMIC DNA]</scope>
    <source>
        <strain evidence="1 2">DSM 17907</strain>
    </source>
</reference>
<accession>A0A2D0L0S4</accession>
<dbReference type="AlphaFoldDB" id="A0A2D0L0S4"/>
<dbReference type="GO" id="GO:0016740">
    <property type="term" value="F:transferase activity"/>
    <property type="evidence" value="ECO:0007669"/>
    <property type="project" value="UniProtKB-KW"/>
</dbReference>
<protein>
    <submittedName>
        <fullName evidence="1">N-acetyltransferase</fullName>
    </submittedName>
</protein>
<evidence type="ECO:0000313" key="2">
    <source>
        <dbReference type="Proteomes" id="UP000221101"/>
    </source>
</evidence>
<dbReference type="Proteomes" id="UP000221101">
    <property type="component" value="Unassembled WGS sequence"/>
</dbReference>
<comment type="caution">
    <text evidence="1">The sequence shown here is derived from an EMBL/GenBank/DDBJ whole genome shotgun (WGS) entry which is preliminary data.</text>
</comment>
<keyword evidence="2" id="KW-1185">Reference proteome</keyword>
<dbReference type="RefSeq" id="WP_099143241.1">
    <property type="nucleotide sequence ID" value="NZ_CAWNOR010000069.1"/>
</dbReference>
<evidence type="ECO:0000313" key="1">
    <source>
        <dbReference type="EMBL" id="PHM69299.1"/>
    </source>
</evidence>
<organism evidence="1 2">
    <name type="scientific">Xenorhabdus kozodoii</name>
    <dbReference type="NCBI Taxonomy" id="351676"/>
    <lineage>
        <taxon>Bacteria</taxon>
        <taxon>Pseudomonadati</taxon>
        <taxon>Pseudomonadota</taxon>
        <taxon>Gammaproteobacteria</taxon>
        <taxon>Enterobacterales</taxon>
        <taxon>Morganellaceae</taxon>
        <taxon>Xenorhabdus</taxon>
    </lineage>
</organism>
<dbReference type="OrthoDB" id="6442235at2"/>
<name>A0A2D0L0S4_9GAMM</name>
<keyword evidence="1" id="KW-0808">Transferase</keyword>